<accession>A0A7J7FAW8</accession>
<evidence type="ECO:0000313" key="1">
    <source>
        <dbReference type="EMBL" id="KAF5925159.1"/>
    </source>
</evidence>
<evidence type="ECO:0000313" key="2">
    <source>
        <dbReference type="Proteomes" id="UP000551758"/>
    </source>
</evidence>
<keyword evidence="2" id="KW-1185">Reference proteome</keyword>
<protein>
    <submittedName>
        <fullName evidence="1">Uncharacterized protein</fullName>
    </submittedName>
</protein>
<dbReference type="AlphaFoldDB" id="A0A7J7FAW8"/>
<dbReference type="Proteomes" id="UP000551758">
    <property type="component" value="Unassembled WGS sequence"/>
</dbReference>
<gene>
    <name evidence="1" type="ORF">HPG69_008842</name>
</gene>
<organism evidence="1 2">
    <name type="scientific">Diceros bicornis minor</name>
    <name type="common">South-central black rhinoceros</name>
    <dbReference type="NCBI Taxonomy" id="77932"/>
    <lineage>
        <taxon>Eukaryota</taxon>
        <taxon>Metazoa</taxon>
        <taxon>Chordata</taxon>
        <taxon>Craniata</taxon>
        <taxon>Vertebrata</taxon>
        <taxon>Euteleostomi</taxon>
        <taxon>Mammalia</taxon>
        <taxon>Eutheria</taxon>
        <taxon>Laurasiatheria</taxon>
        <taxon>Perissodactyla</taxon>
        <taxon>Rhinocerotidae</taxon>
        <taxon>Diceros</taxon>
    </lineage>
</organism>
<reference evidence="1 2" key="1">
    <citation type="journal article" date="2020" name="Mol. Biol. Evol.">
        <title>Interspecific Gene Flow and the Evolution of Specialization in Black and White Rhinoceros.</title>
        <authorList>
            <person name="Moodley Y."/>
            <person name="Westbury M.V."/>
            <person name="Russo I.M."/>
            <person name="Gopalakrishnan S."/>
            <person name="Rakotoarivelo A."/>
            <person name="Olsen R.A."/>
            <person name="Prost S."/>
            <person name="Tunstall T."/>
            <person name="Ryder O.A."/>
            <person name="Dalen L."/>
            <person name="Bruford M.W."/>
        </authorList>
    </citation>
    <scope>NUCLEOTIDE SEQUENCE [LARGE SCALE GENOMIC DNA]</scope>
    <source>
        <strain evidence="1">SBR-YM</strain>
        <tissue evidence="1">Skin</tissue>
    </source>
</reference>
<comment type="caution">
    <text evidence="1">The sequence shown here is derived from an EMBL/GenBank/DDBJ whole genome shotgun (WGS) entry which is preliminary data.</text>
</comment>
<name>A0A7J7FAW8_DICBM</name>
<sequence length="115" mass="12828">MLGVNLNAVQRVEYGMPVCSTYILSYFQAVIISCNMQYEQHTKLMPPNIASSPVSLAGSSVHLFISRKFSTFIVTAFLQHHKLISKQLNPFCCYLVPLSQFMTLIAAFTCGLCTL</sequence>
<proteinExistence type="predicted"/>
<dbReference type="EMBL" id="JACDTQ010000823">
    <property type="protein sequence ID" value="KAF5925159.1"/>
    <property type="molecule type" value="Genomic_DNA"/>
</dbReference>